<evidence type="ECO:0000313" key="4">
    <source>
        <dbReference type="Proteomes" id="UP001524547"/>
    </source>
</evidence>
<reference evidence="3 4" key="1">
    <citation type="submission" date="2022-06" db="EMBL/GenBank/DDBJ databases">
        <title>Rhizosaccharibacter gen. nov. sp. nov. KSS12, endophytic bacteria isolated from sugarcane.</title>
        <authorList>
            <person name="Pitiwittayakul N."/>
        </authorList>
    </citation>
    <scope>NUCLEOTIDE SEQUENCE [LARGE SCALE GENOMIC DNA]</scope>
    <source>
        <strain evidence="3 4">KSS12</strain>
    </source>
</reference>
<organism evidence="3 4">
    <name type="scientific">Rhizosaccharibacter radicis</name>
    <dbReference type="NCBI Taxonomy" id="2782605"/>
    <lineage>
        <taxon>Bacteria</taxon>
        <taxon>Pseudomonadati</taxon>
        <taxon>Pseudomonadota</taxon>
        <taxon>Alphaproteobacteria</taxon>
        <taxon>Acetobacterales</taxon>
        <taxon>Acetobacteraceae</taxon>
        <taxon>Rhizosaccharibacter</taxon>
    </lineage>
</organism>
<dbReference type="InterPro" id="IPR051474">
    <property type="entry name" value="Anti-sigma-K/W_factor"/>
</dbReference>
<keyword evidence="4" id="KW-1185">Reference proteome</keyword>
<protein>
    <submittedName>
        <fullName evidence="3">Anti-sigma factor</fullName>
    </submittedName>
</protein>
<sequence length="232" mass="24077">MSDDPDFPHDRGLRADEYVLGLGDATERLALEREMGSDVTLARVVAGWEQRLGPLLAGFRPVSPPQELWTRLSRSAFGKENVTTSPARSIARGRLAAGALGFALAAGIAFAVVVGRSLLLPPAPPVPLAALVPRTAGAPVLLVWRDGDGGLLVRSIGAMEAPIGKGYELWSLRSESKIPVALGMLRNGKAMVAGSHVPAGPGLILVSLEAPDGSKTGLPQGPVLWSGAFPGS</sequence>
<dbReference type="PANTHER" id="PTHR37461">
    <property type="entry name" value="ANTI-SIGMA-K FACTOR RSKA"/>
    <property type="match status" value="1"/>
</dbReference>
<keyword evidence="1" id="KW-0812">Transmembrane</keyword>
<keyword evidence="1" id="KW-1133">Transmembrane helix</keyword>
<dbReference type="PANTHER" id="PTHR37461:SF1">
    <property type="entry name" value="ANTI-SIGMA-K FACTOR RSKA"/>
    <property type="match status" value="1"/>
</dbReference>
<evidence type="ECO:0000259" key="2">
    <source>
        <dbReference type="Pfam" id="PF10099"/>
    </source>
</evidence>
<dbReference type="EMBL" id="JAMZEJ010000017">
    <property type="protein sequence ID" value="MCQ8242545.1"/>
    <property type="molecule type" value="Genomic_DNA"/>
</dbReference>
<dbReference type="Pfam" id="PF10099">
    <property type="entry name" value="RskA_C"/>
    <property type="match status" value="1"/>
</dbReference>
<accession>A0ABT1W1R4</accession>
<comment type="caution">
    <text evidence="3">The sequence shown here is derived from an EMBL/GenBank/DDBJ whole genome shotgun (WGS) entry which is preliminary data.</text>
</comment>
<keyword evidence="1" id="KW-0472">Membrane</keyword>
<feature type="domain" description="Anti-sigma K factor RskA C-terminal" evidence="2">
    <location>
        <begin position="103"/>
        <end position="223"/>
    </location>
</feature>
<dbReference type="RefSeq" id="WP_422921309.1">
    <property type="nucleotide sequence ID" value="NZ_JAMZEJ010000017.1"/>
</dbReference>
<evidence type="ECO:0000256" key="1">
    <source>
        <dbReference type="SAM" id="Phobius"/>
    </source>
</evidence>
<dbReference type="InterPro" id="IPR018764">
    <property type="entry name" value="RskA_C"/>
</dbReference>
<dbReference type="Proteomes" id="UP001524547">
    <property type="component" value="Unassembled WGS sequence"/>
</dbReference>
<gene>
    <name evidence="3" type="ORF">NFI88_17150</name>
</gene>
<feature type="transmembrane region" description="Helical" evidence="1">
    <location>
        <begin position="95"/>
        <end position="114"/>
    </location>
</feature>
<proteinExistence type="predicted"/>
<evidence type="ECO:0000313" key="3">
    <source>
        <dbReference type="EMBL" id="MCQ8242545.1"/>
    </source>
</evidence>
<name>A0ABT1W1R4_9PROT</name>